<feature type="compositionally biased region" description="Basic and acidic residues" evidence="1">
    <location>
        <begin position="667"/>
        <end position="681"/>
    </location>
</feature>
<dbReference type="InterPro" id="IPR027838">
    <property type="entry name" value="DUF4585"/>
</dbReference>
<feature type="region of interest" description="Disordered" evidence="1">
    <location>
        <begin position="2365"/>
        <end position="2460"/>
    </location>
</feature>
<dbReference type="PANTHER" id="PTHR33775:SF1">
    <property type="entry name" value="PROLINE-RICH BASIC PROTEIN 1"/>
    <property type="match status" value="1"/>
</dbReference>
<feature type="compositionally biased region" description="Basic and acidic residues" evidence="1">
    <location>
        <begin position="1701"/>
        <end position="1710"/>
    </location>
</feature>
<dbReference type="GO" id="GO:0005654">
    <property type="term" value="C:nucleoplasm"/>
    <property type="evidence" value="ECO:0007669"/>
    <property type="project" value="TreeGrafter"/>
</dbReference>
<evidence type="ECO:0000313" key="4">
    <source>
        <dbReference type="Proteomes" id="UP001219934"/>
    </source>
</evidence>
<dbReference type="Proteomes" id="UP001219934">
    <property type="component" value="Unassembled WGS sequence"/>
</dbReference>
<feature type="compositionally biased region" description="Low complexity" evidence="1">
    <location>
        <begin position="641"/>
        <end position="657"/>
    </location>
</feature>
<feature type="compositionally biased region" description="Low complexity" evidence="1">
    <location>
        <begin position="895"/>
        <end position="913"/>
    </location>
</feature>
<feature type="compositionally biased region" description="Polar residues" evidence="1">
    <location>
        <begin position="330"/>
        <end position="346"/>
    </location>
</feature>
<feature type="compositionally biased region" description="Polar residues" evidence="1">
    <location>
        <begin position="1611"/>
        <end position="1620"/>
    </location>
</feature>
<feature type="domain" description="DUF4585" evidence="2">
    <location>
        <begin position="2287"/>
        <end position="2357"/>
    </location>
</feature>
<feature type="compositionally biased region" description="Polar residues" evidence="1">
    <location>
        <begin position="1859"/>
        <end position="1871"/>
    </location>
</feature>
<feature type="compositionally biased region" description="Basic and acidic residues" evidence="1">
    <location>
        <begin position="463"/>
        <end position="473"/>
    </location>
</feature>
<feature type="compositionally biased region" description="Basic and acidic residues" evidence="1">
    <location>
        <begin position="1188"/>
        <end position="1200"/>
    </location>
</feature>
<feature type="compositionally biased region" description="Polar residues" evidence="1">
    <location>
        <begin position="1946"/>
        <end position="1969"/>
    </location>
</feature>
<keyword evidence="4" id="KW-1185">Reference proteome</keyword>
<dbReference type="InterPro" id="IPR052303">
    <property type="entry name" value="CEFIP"/>
</dbReference>
<feature type="compositionally biased region" description="Low complexity" evidence="1">
    <location>
        <begin position="1711"/>
        <end position="1724"/>
    </location>
</feature>
<feature type="compositionally biased region" description="Basic and acidic residues" evidence="1">
    <location>
        <begin position="760"/>
        <end position="802"/>
    </location>
</feature>
<proteinExistence type="predicted"/>
<feature type="compositionally biased region" description="Polar residues" evidence="1">
    <location>
        <begin position="388"/>
        <end position="411"/>
    </location>
</feature>
<protein>
    <recommendedName>
        <fullName evidence="2">DUF4585 domain-containing protein</fullName>
    </recommendedName>
</protein>
<feature type="compositionally biased region" description="Polar residues" evidence="1">
    <location>
        <begin position="1750"/>
        <end position="1766"/>
    </location>
</feature>
<sequence length="2460" mass="269066">MDSWTLQGDSYSFLRSAPHRNFSLCHRDGTPNHVEIFDIINVPQRSAISETTCLCDIFGDDCESASLSSSPAAGAFIISQREVDGTAAASPLVDDLNDSGSYHTAPGSSEGEEGFEDSRERFNSPLLQGESSESRRFEGQKISSGHSDVSEKSGPNLETESKSPALQLSTDCPLPEVLNSGERTPSSGQNSPYTLSTEGRALSLSSSPVEKRCSPSSPARESEPRTTTPTVKDRHNSPSSEPLNCVSSSPSESVSTQPLTGLRAAQGSPESRNIYYNQHSSPSPEPTSKDFFQDLIESAFETRATLSSPLHSSSSRELLSQSRETLASPELNNRPYSPETQASSPFSELRGRVSLPDLLSRGSTPDIEESPYTPELISDPSPPERDTVTTPESQDTKFTPEIVSTVSTPGPQYTPPSPVISISTSPEIVENSVSPELRHIAPSPGLLSVASSGTRTPSPSLSHKIEHISRHSESSTQVSSPVVSHSLSPSPEVKSNNSPIEHRDTAPSPEIRITASSPELHPDSASPTSGTSSPHITGISYSVVQPEDRDTSTFAELFGLSTPEPDRTLEYPEVKSPTPSRDSIQSSIAESTGTPRGSPHKLALTNSVLQPEKTLSNQPRASSNSPVQRLENSQPQFNTYSPTSESSCSIKSSCTPEPARRGLSTKVGRENRERITEDMAHHINRRRTPSPPITRFTPVHIIAPEKPYRQWQNRSHSPSQAVASSPSGNLKKAVTNRESPNTAHVDNNSQAHWVSQGRQLEMEREREMQLEDDRELERERQMDREMERERKKREELVPEKGKGWQGDASYRGEQVELSFNARNRKGPASRSAAPTSRETRQGLPTVHSYSESLLATRQLQQQQSLLRVASQQDTRCGGASRRLQTSAPHNKNSVPGRRAANRPGRSSSSSMGSELDDADDEVKWISDLAFSSLSSSEMDYLDMYNSSHRSSTNISQPSTQESPAGVNSSWPAYADFRGSAPKLDNEELFLQQPSAYYTEGLNQSRHSEMGNYECVDVAVERQDSRRVRRGVPKRQIQLKKRNNAEGKQDESSENSSPVLPGMVESPSLEGHSRETFIRQHSTPAAMQECYPSEPSPEPTQQNDRRSKLKKSASLDETFTKTKIATCLIKSVLSKKMQSVSDEQAGEEESPAFEVNNPATECAVAPLKESPKPNLSSSLQSEYISEGPPVRREPNTEDRAKPTQNFGGRSSNRPSASSSSRSVNFSHSESEDADSQSRNPTSLKSEIRSELKVPLQSRTGVKRADESKTWAGTEDGETVAHSATGASSTQARVTNRDQECINKEDHTQLQQAAKGSYMSQTQEITLKAVEKKKTSLNVCLTPEAEIRPWASSPDIKEGSLDTSVDEKSEEEEDNGINKVKVPIHKVRDVRRLVKNTYNLSFKATSAVLPSHGDEERMDILNEERKEQIKEDRREAIVAQREREAREEIKTGKRTEEQKEDAKDLKLPTLSPPLQRKGSPLARPQPMQIQYKAVCWKEGKHKIPCGKDDSENQCDKPDASQELITKVSRQSPSNANTTMYTTENKVIAKPCQHGPNMAEETQETMTQIHKVQGDENKPAMVRTDRKPPMLRSLPKMASKEREVSTAVVLIRDGSSQTKTSASPAGEEKPTLLQAPAASLSPGPANTGSSGHSVSMLLKEKGFHADIGAVVGDNQNAPGDKGVPRKHVNSLEVPLQTTAPSDGGRIESHRERTFSSSSTTSGPSVESDNTDTITRTRENEIISSKPMVKDTAKQNTAPSLRNMQEQTSPAKAKEHGDFEAVKRQDPTFPPRSPGVRRFRPQPIEVKSLSKETQKQETPTNSTGNSRPQAIEVKSIAKKSQKPVVPPKPSCKFIPADLGAMPNQAQRPSVTTSTVKPYGEERPQTIVVSSPTIYRKISNDSTSTSNYSRKLAVSAVSSLKPPPCKATATTISNPSNPSTTTSETEASNIKGQQQKPGVLPQNSRYTQRATTFATAPISATGPVLTSGPGPVSDPQVNPVNVRDSAGANQPTQPAVMEPESQPQYPRTAYPNEQSMPVTSNNTKYPAAGSTQVPGYMHQPYRRSLSRERSQWTDDLRFYASDDPPSYDERESFSPLLLPDLTAKRSNRYQPASRPPPCSCTAGCPSHPGLTSSHHHHSPHTHTPPAAPHSPGQALPYQVAQPPPRPHQCRPDPQQMSYQRGSPKASSFGPSQPPTMYQPLLQPPPCPPHPSLMQTCPAVPTQHIDPRRPPVHRSPQQQPPGMAGAPYSDPGHNHSPGLPPMDPQYMCGNQSLGPYGSEYGGDSSSLYSESSYGQTPRRVLLDPETGKYFYIEVPVQPLRKMLFDPETGQYVEVLIPQQAMSHSGLYPPSAAPYTSLHNPNMYAPAPQYMPYAAPPPQAHPQTQPQPPRYPEAASTMHPGGLGVSYRNPSGQGPKPEPQNHPPLDQSYLESMYYVPTGMNASPNPTPPDYYHKHPPNLPPTGGKRS</sequence>
<feature type="compositionally biased region" description="Low complexity" evidence="1">
    <location>
        <begin position="306"/>
        <end position="322"/>
    </location>
</feature>
<feature type="compositionally biased region" description="Low complexity" evidence="1">
    <location>
        <begin position="2270"/>
        <end position="2288"/>
    </location>
</feature>
<feature type="compositionally biased region" description="Basic and acidic residues" evidence="1">
    <location>
        <begin position="1438"/>
        <end position="1464"/>
    </location>
</feature>
<feature type="compositionally biased region" description="Pro residues" evidence="1">
    <location>
        <begin position="2367"/>
        <end position="2384"/>
    </location>
</feature>
<feature type="compositionally biased region" description="Polar residues" evidence="1">
    <location>
        <begin position="1283"/>
        <end position="1292"/>
    </location>
</feature>
<feature type="compositionally biased region" description="Basic and acidic residues" evidence="1">
    <location>
        <begin position="1569"/>
        <end position="1585"/>
    </location>
</feature>
<feature type="region of interest" description="Disordered" evidence="1">
    <location>
        <begin position="91"/>
        <end position="291"/>
    </location>
</feature>
<feature type="compositionally biased region" description="Polar residues" evidence="1">
    <location>
        <begin position="710"/>
        <end position="728"/>
    </location>
</feature>
<feature type="region of interest" description="Disordered" evidence="1">
    <location>
        <begin position="870"/>
        <end position="916"/>
    </location>
</feature>
<evidence type="ECO:0000259" key="2">
    <source>
        <dbReference type="Pfam" id="PF15232"/>
    </source>
</evidence>
<feature type="compositionally biased region" description="Polar residues" evidence="1">
    <location>
        <begin position="882"/>
        <end position="893"/>
    </location>
</feature>
<feature type="compositionally biased region" description="Polar residues" evidence="1">
    <location>
        <begin position="268"/>
        <end position="282"/>
    </location>
</feature>
<feature type="compositionally biased region" description="Polar residues" evidence="1">
    <location>
        <begin position="577"/>
        <end position="595"/>
    </location>
</feature>
<feature type="compositionally biased region" description="Polar residues" evidence="1">
    <location>
        <begin position="525"/>
        <end position="543"/>
    </location>
</feature>
<feature type="compositionally biased region" description="Low complexity" evidence="1">
    <location>
        <begin position="2136"/>
        <end position="2147"/>
    </location>
</feature>
<feature type="region of interest" description="Disordered" evidence="1">
    <location>
        <begin position="1911"/>
        <end position="2288"/>
    </location>
</feature>
<feature type="compositionally biased region" description="Polar residues" evidence="1">
    <location>
        <begin position="181"/>
        <end position="208"/>
    </location>
</feature>
<feature type="compositionally biased region" description="Polar residues" evidence="1">
    <location>
        <begin position="1172"/>
        <end position="1182"/>
    </location>
</feature>
<dbReference type="Pfam" id="PF15232">
    <property type="entry name" value="DUF4585"/>
    <property type="match status" value="1"/>
</dbReference>
<evidence type="ECO:0000313" key="3">
    <source>
        <dbReference type="EMBL" id="KAJ4946151.1"/>
    </source>
</evidence>
<feature type="compositionally biased region" description="Low complexity" evidence="1">
    <location>
        <begin position="1208"/>
        <end position="1226"/>
    </location>
</feature>
<feature type="compositionally biased region" description="Polar residues" evidence="1">
    <location>
        <begin position="2016"/>
        <end position="2048"/>
    </location>
</feature>
<comment type="caution">
    <text evidence="3">The sequence shown here is derived from an EMBL/GenBank/DDBJ whole genome shotgun (WGS) entry which is preliminary data.</text>
</comment>
<feature type="region of interest" description="Disordered" evidence="1">
    <location>
        <begin position="947"/>
        <end position="970"/>
    </location>
</feature>
<feature type="region of interest" description="Disordered" evidence="1">
    <location>
        <begin position="1348"/>
        <end position="1374"/>
    </location>
</feature>
<name>A0AAD6BM01_9TELE</name>
<evidence type="ECO:0000256" key="1">
    <source>
        <dbReference type="SAM" id="MobiDB-lite"/>
    </source>
</evidence>
<feature type="compositionally biased region" description="Basic and acidic residues" evidence="1">
    <location>
        <begin position="2060"/>
        <end position="2072"/>
    </location>
</feature>
<feature type="region of interest" description="Disordered" evidence="1">
    <location>
        <begin position="1133"/>
        <end position="1292"/>
    </location>
</feature>
<feature type="compositionally biased region" description="Polar residues" evidence="1">
    <location>
        <begin position="1812"/>
        <end position="1824"/>
    </location>
</feature>
<feature type="region of interest" description="Disordered" evidence="1">
    <location>
        <begin position="1557"/>
        <end position="1653"/>
    </location>
</feature>
<feature type="compositionally biased region" description="Low complexity" evidence="1">
    <location>
        <begin position="478"/>
        <end position="491"/>
    </location>
</feature>
<feature type="compositionally biased region" description="Polar residues" evidence="1">
    <location>
        <begin position="1641"/>
        <end position="1650"/>
    </location>
</feature>
<reference evidence="3" key="1">
    <citation type="submission" date="2022-11" db="EMBL/GenBank/DDBJ databases">
        <title>Chromosome-level genome of Pogonophryne albipinna.</title>
        <authorList>
            <person name="Jo E."/>
        </authorList>
    </citation>
    <scope>NUCLEOTIDE SEQUENCE</scope>
    <source>
        <strain evidence="3">SGF0006</strain>
        <tissue evidence="3">Muscle</tissue>
    </source>
</reference>
<feature type="compositionally biased region" description="Low complexity" evidence="1">
    <location>
        <begin position="419"/>
        <end position="430"/>
    </location>
</feature>
<feature type="compositionally biased region" description="Polar residues" evidence="1">
    <location>
        <begin position="736"/>
        <end position="757"/>
    </location>
</feature>
<feature type="region of interest" description="Disordered" evidence="1">
    <location>
        <begin position="1666"/>
        <end position="1883"/>
    </location>
</feature>
<dbReference type="PANTHER" id="PTHR33775">
    <property type="entry name" value="CARDIAC-ENRICHED FHL2-INTERACTING PROTEIN-RELATED"/>
    <property type="match status" value="1"/>
</dbReference>
<dbReference type="EMBL" id="JAPTMU010000003">
    <property type="protein sequence ID" value="KAJ4946151.1"/>
    <property type="molecule type" value="Genomic_DNA"/>
</dbReference>
<feature type="compositionally biased region" description="Low complexity" evidence="1">
    <location>
        <begin position="246"/>
        <end position="255"/>
    </location>
</feature>
<feature type="compositionally biased region" description="Basic residues" evidence="1">
    <location>
        <begin position="1026"/>
        <end position="1041"/>
    </location>
</feature>
<feature type="compositionally biased region" description="Low complexity" evidence="1">
    <location>
        <begin position="1923"/>
        <end position="1945"/>
    </location>
</feature>
<feature type="compositionally biased region" description="Polar residues" evidence="1">
    <location>
        <begin position="156"/>
        <end position="170"/>
    </location>
</feature>
<feature type="region of interest" description="Disordered" evidence="1">
    <location>
        <begin position="1023"/>
        <end position="1115"/>
    </location>
</feature>
<gene>
    <name evidence="3" type="ORF">JOQ06_023821</name>
</gene>
<feature type="region of interest" description="Disordered" evidence="1">
    <location>
        <begin position="1438"/>
        <end position="1483"/>
    </location>
</feature>
<feature type="compositionally biased region" description="Pro residues" evidence="1">
    <location>
        <begin position="2196"/>
        <end position="2205"/>
    </location>
</feature>
<accession>A0AAD6BM01</accession>
<feature type="compositionally biased region" description="Basic and acidic residues" evidence="1">
    <location>
        <begin position="564"/>
        <end position="573"/>
    </location>
</feature>
<feature type="compositionally biased region" description="Polar residues" evidence="1">
    <location>
        <begin position="2171"/>
        <end position="2185"/>
    </location>
</feature>
<feature type="compositionally biased region" description="Polar residues" evidence="1">
    <location>
        <begin position="449"/>
        <end position="461"/>
    </location>
</feature>
<feature type="compositionally biased region" description="Basic and acidic residues" evidence="1">
    <location>
        <begin position="1768"/>
        <end position="1782"/>
    </location>
</feature>
<organism evidence="3 4">
    <name type="scientific">Pogonophryne albipinna</name>
    <dbReference type="NCBI Taxonomy" id="1090488"/>
    <lineage>
        <taxon>Eukaryota</taxon>
        <taxon>Metazoa</taxon>
        <taxon>Chordata</taxon>
        <taxon>Craniata</taxon>
        <taxon>Vertebrata</taxon>
        <taxon>Euteleostomi</taxon>
        <taxon>Actinopterygii</taxon>
        <taxon>Neopterygii</taxon>
        <taxon>Teleostei</taxon>
        <taxon>Neoteleostei</taxon>
        <taxon>Acanthomorphata</taxon>
        <taxon>Eupercaria</taxon>
        <taxon>Perciformes</taxon>
        <taxon>Notothenioidei</taxon>
        <taxon>Pogonophryne</taxon>
    </lineage>
</organism>
<feature type="compositionally biased region" description="Polar residues" evidence="1">
    <location>
        <begin position="604"/>
        <end position="640"/>
    </location>
</feature>
<feature type="region of interest" description="Disordered" evidence="1">
    <location>
        <begin position="305"/>
        <end position="849"/>
    </location>
</feature>